<evidence type="ECO:0000256" key="6">
    <source>
        <dbReference type="ARBA" id="ARBA00022692"/>
    </source>
</evidence>
<keyword evidence="9 10" id="KW-0472">Membrane</keyword>
<comment type="similarity">
    <text evidence="3 10">Belongs to the FliL family.</text>
</comment>
<reference evidence="11 12" key="1">
    <citation type="submission" date="2015-01" db="EMBL/GenBank/DDBJ databases">
        <title>Draft genome of the acidophilic iron oxidizer Ferrimicrobium acidiphilum strain T23.</title>
        <authorList>
            <person name="Poehlein A."/>
            <person name="Eisen S."/>
            <person name="Schloemann M."/>
            <person name="Johnson B.D."/>
            <person name="Daniel R."/>
            <person name="Muehling M."/>
        </authorList>
    </citation>
    <scope>NUCLEOTIDE SEQUENCE [LARGE SCALE GENOMIC DNA]</scope>
    <source>
        <strain evidence="11 12">T23</strain>
    </source>
</reference>
<evidence type="ECO:0000256" key="3">
    <source>
        <dbReference type="ARBA" id="ARBA00008281"/>
    </source>
</evidence>
<evidence type="ECO:0000256" key="10">
    <source>
        <dbReference type="RuleBase" id="RU364125"/>
    </source>
</evidence>
<keyword evidence="5 10" id="KW-0145">Chemotaxis</keyword>
<proteinExistence type="inferred from homology"/>
<dbReference type="eggNOG" id="COG1580">
    <property type="taxonomic scope" value="Bacteria"/>
</dbReference>
<dbReference type="RefSeq" id="WP_035389287.1">
    <property type="nucleotide sequence ID" value="NZ_JQKF01000011.1"/>
</dbReference>
<keyword evidence="6 10" id="KW-0812">Transmembrane</keyword>
<gene>
    <name evidence="11" type="ORF">FEAC_16740</name>
</gene>
<accession>A0A0D8FUF5</accession>
<dbReference type="GO" id="GO:0005886">
    <property type="term" value="C:plasma membrane"/>
    <property type="evidence" value="ECO:0007669"/>
    <property type="project" value="UniProtKB-SubCell"/>
</dbReference>
<evidence type="ECO:0000313" key="12">
    <source>
        <dbReference type="Proteomes" id="UP000032336"/>
    </source>
</evidence>
<evidence type="ECO:0000256" key="5">
    <source>
        <dbReference type="ARBA" id="ARBA00022500"/>
    </source>
</evidence>
<evidence type="ECO:0000256" key="1">
    <source>
        <dbReference type="ARBA" id="ARBA00002254"/>
    </source>
</evidence>
<evidence type="ECO:0000256" key="8">
    <source>
        <dbReference type="ARBA" id="ARBA00022989"/>
    </source>
</evidence>
<feature type="transmembrane region" description="Helical" evidence="10">
    <location>
        <begin position="24"/>
        <end position="43"/>
    </location>
</feature>
<evidence type="ECO:0000256" key="4">
    <source>
        <dbReference type="ARBA" id="ARBA00022475"/>
    </source>
</evidence>
<evidence type="ECO:0000313" key="11">
    <source>
        <dbReference type="EMBL" id="KJE76594.1"/>
    </source>
</evidence>
<keyword evidence="11" id="KW-0969">Cilium</keyword>
<keyword evidence="11" id="KW-0282">Flagellum</keyword>
<organism evidence="11 12">
    <name type="scientific">Ferrimicrobium acidiphilum DSM 19497</name>
    <dbReference type="NCBI Taxonomy" id="1121877"/>
    <lineage>
        <taxon>Bacteria</taxon>
        <taxon>Bacillati</taxon>
        <taxon>Actinomycetota</taxon>
        <taxon>Acidimicrobiia</taxon>
        <taxon>Acidimicrobiales</taxon>
        <taxon>Acidimicrobiaceae</taxon>
        <taxon>Ferrimicrobium</taxon>
    </lineage>
</organism>
<dbReference type="Proteomes" id="UP000032336">
    <property type="component" value="Unassembled WGS sequence"/>
</dbReference>
<evidence type="ECO:0000256" key="9">
    <source>
        <dbReference type="ARBA" id="ARBA00023136"/>
    </source>
</evidence>
<dbReference type="Pfam" id="PF03748">
    <property type="entry name" value="FliL"/>
    <property type="match status" value="1"/>
</dbReference>
<keyword evidence="4 10" id="KW-1003">Cell membrane</keyword>
<dbReference type="GO" id="GO:0006935">
    <property type="term" value="P:chemotaxis"/>
    <property type="evidence" value="ECO:0007669"/>
    <property type="project" value="UniProtKB-KW"/>
</dbReference>
<sequence>MATRTAPAEATTTEEPKKKGKKKLLLIIVLVVLLAAAAAYFLLLRKPAKTIKGAKTAAELTSVSYAMPAITTNLDDGHIVQAQMLLELAPGDTKAEVIKDLPQLNNAAILTFGGMGYSELLPTAGRTQAAVSLTNAFNAVLHTGAKPWDTVQSILFESFIVQ</sequence>
<dbReference type="PANTHER" id="PTHR35091">
    <property type="entry name" value="FLAGELLAR PROTEIN FLIL"/>
    <property type="match status" value="1"/>
</dbReference>
<dbReference type="InterPro" id="IPR005503">
    <property type="entry name" value="FliL"/>
</dbReference>
<comment type="function">
    <text evidence="1 10">Controls the rotational direction of flagella during chemotaxis.</text>
</comment>
<keyword evidence="11" id="KW-0966">Cell projection</keyword>
<keyword evidence="7 10" id="KW-0283">Flagellar rotation</keyword>
<dbReference type="OrthoDB" id="5245073at2"/>
<comment type="subcellular location">
    <subcellularLocation>
        <location evidence="2">Cell membrane</location>
        <topology evidence="2">Single-pass membrane protein</topology>
    </subcellularLocation>
</comment>
<name>A0A0D8FUF5_9ACTN</name>
<keyword evidence="8 10" id="KW-1133">Transmembrane helix</keyword>
<dbReference type="STRING" id="1121877.FEAC_16740"/>
<dbReference type="GeneID" id="78372841"/>
<dbReference type="PANTHER" id="PTHR35091:SF2">
    <property type="entry name" value="FLAGELLAR PROTEIN FLIL"/>
    <property type="match status" value="1"/>
</dbReference>
<dbReference type="GO" id="GO:0071978">
    <property type="term" value="P:bacterial-type flagellum-dependent swarming motility"/>
    <property type="evidence" value="ECO:0007669"/>
    <property type="project" value="TreeGrafter"/>
</dbReference>
<dbReference type="EMBL" id="JXUW01000014">
    <property type="protein sequence ID" value="KJE76594.1"/>
    <property type="molecule type" value="Genomic_DNA"/>
</dbReference>
<dbReference type="AlphaFoldDB" id="A0A0D8FUF5"/>
<dbReference type="GO" id="GO:0009425">
    <property type="term" value="C:bacterial-type flagellum basal body"/>
    <property type="evidence" value="ECO:0007669"/>
    <property type="project" value="InterPro"/>
</dbReference>
<evidence type="ECO:0000256" key="7">
    <source>
        <dbReference type="ARBA" id="ARBA00022779"/>
    </source>
</evidence>
<comment type="caution">
    <text evidence="11">The sequence shown here is derived from an EMBL/GenBank/DDBJ whole genome shotgun (WGS) entry which is preliminary data.</text>
</comment>
<evidence type="ECO:0000256" key="2">
    <source>
        <dbReference type="ARBA" id="ARBA00004162"/>
    </source>
</evidence>
<protein>
    <recommendedName>
        <fullName evidence="10">Flagellar protein FliL</fullName>
    </recommendedName>
</protein>
<keyword evidence="12" id="KW-1185">Reference proteome</keyword>